<dbReference type="EMBL" id="NHON01000025">
    <property type="protein sequence ID" value="OWJ66322.1"/>
    <property type="molecule type" value="Genomic_DNA"/>
</dbReference>
<keyword evidence="3" id="KW-1185">Reference proteome</keyword>
<dbReference type="AlphaFoldDB" id="A0A211ZM28"/>
<evidence type="ECO:0000313" key="3">
    <source>
        <dbReference type="Proteomes" id="UP000196655"/>
    </source>
</evidence>
<organism evidence="2 3">
    <name type="scientific">Inquilinus limosus</name>
    <dbReference type="NCBI Taxonomy" id="171674"/>
    <lineage>
        <taxon>Bacteria</taxon>
        <taxon>Pseudomonadati</taxon>
        <taxon>Pseudomonadota</taxon>
        <taxon>Alphaproteobacteria</taxon>
        <taxon>Rhodospirillales</taxon>
        <taxon>Rhodospirillaceae</taxon>
        <taxon>Inquilinus</taxon>
    </lineage>
</organism>
<comment type="caution">
    <text evidence="2">The sequence shown here is derived from an EMBL/GenBank/DDBJ whole genome shotgun (WGS) entry which is preliminary data.</text>
</comment>
<evidence type="ECO:0000256" key="1">
    <source>
        <dbReference type="ARBA" id="ARBA00022649"/>
    </source>
</evidence>
<name>A0A211ZM28_9PROT</name>
<protein>
    <submittedName>
        <fullName evidence="2">Plasmid stabilization protein ParE</fullName>
    </submittedName>
</protein>
<dbReference type="Pfam" id="PF05016">
    <property type="entry name" value="ParE_toxin"/>
    <property type="match status" value="1"/>
</dbReference>
<gene>
    <name evidence="2" type="ORF">BWR60_14945</name>
</gene>
<dbReference type="Proteomes" id="UP000196655">
    <property type="component" value="Unassembled WGS sequence"/>
</dbReference>
<dbReference type="RefSeq" id="WP_088151824.1">
    <property type="nucleotide sequence ID" value="NZ_NHON01000025.1"/>
</dbReference>
<reference evidence="3" key="1">
    <citation type="submission" date="2017-05" db="EMBL/GenBank/DDBJ databases">
        <authorList>
            <person name="Macchi M."/>
            <person name="Festa S."/>
            <person name="Coppotelli B.M."/>
            <person name="Morelli I.S."/>
        </authorList>
    </citation>
    <scope>NUCLEOTIDE SEQUENCE [LARGE SCALE GENOMIC DNA]</scope>
    <source>
        <strain evidence="3">I</strain>
    </source>
</reference>
<dbReference type="Gene3D" id="3.30.2310.20">
    <property type="entry name" value="RelE-like"/>
    <property type="match status" value="1"/>
</dbReference>
<dbReference type="STRING" id="1122125.GCA_000423185_00999"/>
<keyword evidence="1" id="KW-1277">Toxin-antitoxin system</keyword>
<accession>A0A211ZM28</accession>
<evidence type="ECO:0000313" key="2">
    <source>
        <dbReference type="EMBL" id="OWJ66322.1"/>
    </source>
</evidence>
<sequence length="111" mass="12416">MAGGRWQVRLSIAADQDLASILHWTTQAFGPKQASDYRQTIVQAVRALGGGPDLPASRARDEVRAGVRILHVARRGRRGRHILVYRVIEEGVIEVLRILHDSMDLARHVPH</sequence>
<dbReference type="InterPro" id="IPR035093">
    <property type="entry name" value="RelE/ParE_toxin_dom_sf"/>
</dbReference>
<dbReference type="OrthoDB" id="5457915at2"/>
<proteinExistence type="predicted"/>
<dbReference type="InterPro" id="IPR007712">
    <property type="entry name" value="RelE/ParE_toxin"/>
</dbReference>